<dbReference type="Gene3D" id="3.40.710.10">
    <property type="entry name" value="DD-peptidase/beta-lactamase superfamily"/>
    <property type="match status" value="1"/>
</dbReference>
<dbReference type="OrthoDB" id="5946976at2759"/>
<organism evidence="1 2">
    <name type="scientific">Teladorsagia circumcincta</name>
    <name type="common">Brown stomach worm</name>
    <name type="synonym">Ostertagia circumcincta</name>
    <dbReference type="NCBI Taxonomy" id="45464"/>
    <lineage>
        <taxon>Eukaryota</taxon>
        <taxon>Metazoa</taxon>
        <taxon>Ecdysozoa</taxon>
        <taxon>Nematoda</taxon>
        <taxon>Chromadorea</taxon>
        <taxon>Rhabditida</taxon>
        <taxon>Rhabditina</taxon>
        <taxon>Rhabditomorpha</taxon>
        <taxon>Strongyloidea</taxon>
        <taxon>Trichostrongylidae</taxon>
        <taxon>Teladorsagia</taxon>
    </lineage>
</organism>
<dbReference type="EMBL" id="KZ409332">
    <property type="protein sequence ID" value="PIO53632.1"/>
    <property type="molecule type" value="Genomic_DNA"/>
</dbReference>
<dbReference type="Proteomes" id="UP000230423">
    <property type="component" value="Unassembled WGS sequence"/>
</dbReference>
<evidence type="ECO:0000313" key="1">
    <source>
        <dbReference type="EMBL" id="PIO53632.1"/>
    </source>
</evidence>
<reference evidence="1 2" key="1">
    <citation type="submission" date="2015-09" db="EMBL/GenBank/DDBJ databases">
        <title>Draft genome of the parasitic nematode Teladorsagia circumcincta isolate WARC Sus (inbred).</title>
        <authorList>
            <person name="Mitreva M."/>
        </authorList>
    </citation>
    <scope>NUCLEOTIDE SEQUENCE [LARGE SCALE GENOMIC DNA]</scope>
    <source>
        <strain evidence="1 2">S</strain>
    </source>
</reference>
<proteinExistence type="predicted"/>
<name>A0A2G9T7U6_TELCI</name>
<keyword evidence="2" id="KW-1185">Reference proteome</keyword>
<gene>
    <name evidence="1" type="ORF">TELCIR_25026</name>
</gene>
<sequence length="59" mass="6688">MIGHPGHGCQQVMLDTKNKIAFAYVTNGLKLGIYDLCRNYMRLQTALYRILKDLNGMNA</sequence>
<evidence type="ECO:0008006" key="3">
    <source>
        <dbReference type="Google" id="ProtNLM"/>
    </source>
</evidence>
<evidence type="ECO:0000313" key="2">
    <source>
        <dbReference type="Proteomes" id="UP000230423"/>
    </source>
</evidence>
<dbReference type="PANTHER" id="PTHR43319:SF2">
    <property type="entry name" value="BETA-LACTAMASE-RELATED DOMAIN-CONTAINING PROTEIN"/>
    <property type="match status" value="1"/>
</dbReference>
<dbReference type="PANTHER" id="PTHR43319">
    <property type="entry name" value="BETA-LACTAMASE-RELATED"/>
    <property type="match status" value="1"/>
</dbReference>
<dbReference type="InterPro" id="IPR052907">
    <property type="entry name" value="Beta-lactamase/esterase"/>
</dbReference>
<protein>
    <recommendedName>
        <fullName evidence="3">Beta-lactamase-related domain-containing protein</fullName>
    </recommendedName>
</protein>
<dbReference type="AlphaFoldDB" id="A0A2G9T7U6"/>
<dbReference type="InterPro" id="IPR012338">
    <property type="entry name" value="Beta-lactam/transpept-like"/>
</dbReference>
<accession>A0A2G9T7U6</accession>